<proteinExistence type="predicted"/>
<dbReference type="Gene3D" id="3.60.130.30">
    <property type="match status" value="1"/>
</dbReference>
<protein>
    <submittedName>
        <fullName evidence="1">Uncharacterized protein</fullName>
    </submittedName>
</protein>
<accession>A0A5P8D853</accession>
<dbReference type="RefSeq" id="YP_009949566.1">
    <property type="nucleotide sequence ID" value="NC_051582.1"/>
</dbReference>
<dbReference type="EMBL" id="MN284893">
    <property type="protein sequence ID" value="QFP94622.1"/>
    <property type="molecule type" value="Genomic_DNA"/>
</dbReference>
<organism evidence="1 2">
    <name type="scientific">Mycobacterium phage LilMcDreamy</name>
    <dbReference type="NCBI Taxonomy" id="2652422"/>
    <lineage>
        <taxon>Viruses</taxon>
        <taxon>Duplodnaviria</taxon>
        <taxon>Heunggongvirae</taxon>
        <taxon>Uroviricota</taxon>
        <taxon>Caudoviricetes</taxon>
        <taxon>Bclasvirinae</taxon>
        <taxon>Lilmcdreamyvirus</taxon>
        <taxon>Lilmcdreamyvirus lilmcdreamy</taxon>
    </lineage>
</organism>
<name>A0A5P8D853_9CAUD</name>
<reference evidence="1 2" key="1">
    <citation type="submission" date="2019-08" db="EMBL/GenBank/DDBJ databases">
        <authorList>
            <person name="Lippold A."/>
            <person name="Marlatt M."/>
            <person name="Cooper K."/>
            <person name="Frohnapfel E."/>
            <person name="Glenski M."/>
            <person name="Johnson H."/>
            <person name="Johnson K."/>
            <person name="Tjaden E."/>
            <person name="Troeh S."/>
            <person name="Hayes S."/>
            <person name="Ettinger A.-S.H."/>
            <person name="Ettinger W.F."/>
            <person name="Haydock J."/>
            <person name="Anders K.R."/>
            <person name="Garlena R.A."/>
            <person name="Russell D.A."/>
            <person name="Pope W.H."/>
            <person name="Jacobs-Sera D."/>
            <person name="Hatfull G.F."/>
        </authorList>
    </citation>
    <scope>NUCLEOTIDE SEQUENCE [LARGE SCALE GENOMIC DNA]</scope>
</reference>
<gene>
    <name evidence="1" type="primary">2</name>
    <name evidence="1" type="ORF">SEA_LILMCDREAMY_2</name>
</gene>
<evidence type="ECO:0000313" key="2">
    <source>
        <dbReference type="Proteomes" id="UP000325405"/>
    </source>
</evidence>
<dbReference type="KEGG" id="vg:60320972"/>
<evidence type="ECO:0000313" key="1">
    <source>
        <dbReference type="EMBL" id="QFP94622.1"/>
    </source>
</evidence>
<sequence>MLAHLELSRVLTRAEGSDLVGTKVPDLPPATELRPGTVVIDADTGEPVLMYAKLDNAAALRRAMMSVDCRGGVQRTSNYRSRSRTFGFAPRRPVMGRESCSLTSLCTEAPETARLLESYADQFSELIRAELPGVVERNQETLGEVLPEWRMGEAKLWTSGVINDTAALPYHRDGFNFATWSAMPVVRRGTRGGHLHLPEWNLVVPCDDATVTYFEGWKWVHGVTPITKVKRGEGYRISVVYYALRGMKNCREAAEESAYGRARRTEREREMARRLAAGDRGIPNQGVGALDRMHGTLAAGGFKPDADVKR</sequence>
<keyword evidence="2" id="KW-1185">Reference proteome</keyword>
<dbReference type="GeneID" id="60320972"/>
<dbReference type="Proteomes" id="UP000325405">
    <property type="component" value="Segment"/>
</dbReference>